<sequence length="9" mass="943">MPVVSALAR</sequence>
<reference evidence="1" key="1">
    <citation type="submission" date="2014-09" db="EMBL/GenBank/DDBJ databases">
        <authorList>
            <person name="Magalhaes I.L.F."/>
            <person name="Oliveira U."/>
            <person name="Santos F.R."/>
            <person name="Vidigal T.H.D.A."/>
            <person name="Brescovit A.D."/>
            <person name="Santos A.J."/>
        </authorList>
    </citation>
    <scope>NUCLEOTIDE SEQUENCE</scope>
    <source>
        <tissue evidence="1">Shoot tissue taken approximately 20 cm above the soil surface</tissue>
    </source>
</reference>
<proteinExistence type="predicted"/>
<dbReference type="EMBL" id="GBRH01185815">
    <property type="protein sequence ID" value="JAE12081.1"/>
    <property type="molecule type" value="Transcribed_RNA"/>
</dbReference>
<evidence type="ECO:0000313" key="1">
    <source>
        <dbReference type="EMBL" id="JAE12081.1"/>
    </source>
</evidence>
<accession>A0A0A9FP58</accession>
<organism evidence="1">
    <name type="scientific">Arundo donax</name>
    <name type="common">Giant reed</name>
    <name type="synonym">Donax arundinaceus</name>
    <dbReference type="NCBI Taxonomy" id="35708"/>
    <lineage>
        <taxon>Eukaryota</taxon>
        <taxon>Viridiplantae</taxon>
        <taxon>Streptophyta</taxon>
        <taxon>Embryophyta</taxon>
        <taxon>Tracheophyta</taxon>
        <taxon>Spermatophyta</taxon>
        <taxon>Magnoliopsida</taxon>
        <taxon>Liliopsida</taxon>
        <taxon>Poales</taxon>
        <taxon>Poaceae</taxon>
        <taxon>PACMAD clade</taxon>
        <taxon>Arundinoideae</taxon>
        <taxon>Arundineae</taxon>
        <taxon>Arundo</taxon>
    </lineage>
</organism>
<name>A0A0A9FP58_ARUDO</name>
<protein>
    <submittedName>
        <fullName evidence="1">Uncharacterized protein</fullName>
    </submittedName>
</protein>
<reference evidence="1" key="2">
    <citation type="journal article" date="2015" name="Data Brief">
        <title>Shoot transcriptome of the giant reed, Arundo donax.</title>
        <authorList>
            <person name="Barrero R.A."/>
            <person name="Guerrero F.D."/>
            <person name="Moolhuijzen P."/>
            <person name="Goolsby J.A."/>
            <person name="Tidwell J."/>
            <person name="Bellgard S.E."/>
            <person name="Bellgard M.I."/>
        </authorList>
    </citation>
    <scope>NUCLEOTIDE SEQUENCE</scope>
    <source>
        <tissue evidence="1">Shoot tissue taken approximately 20 cm above the soil surface</tissue>
    </source>
</reference>